<dbReference type="EMBL" id="FOXA01000025">
    <property type="protein sequence ID" value="SFQ00202.1"/>
    <property type="molecule type" value="Genomic_DNA"/>
</dbReference>
<proteinExistence type="predicted"/>
<dbReference type="Proteomes" id="UP000199356">
    <property type="component" value="Unassembled WGS sequence"/>
</dbReference>
<evidence type="ECO:0000313" key="1">
    <source>
        <dbReference type="EMBL" id="SFQ00202.1"/>
    </source>
</evidence>
<organism evidence="1 2">
    <name type="scientific">Tranquillimonas alkanivorans</name>
    <dbReference type="NCBI Taxonomy" id="441119"/>
    <lineage>
        <taxon>Bacteria</taxon>
        <taxon>Pseudomonadati</taxon>
        <taxon>Pseudomonadota</taxon>
        <taxon>Alphaproteobacteria</taxon>
        <taxon>Rhodobacterales</taxon>
        <taxon>Roseobacteraceae</taxon>
        <taxon>Tranquillimonas</taxon>
    </lineage>
</organism>
<evidence type="ECO:0000313" key="2">
    <source>
        <dbReference type="Proteomes" id="UP000199356"/>
    </source>
</evidence>
<accession>A0A1I5UYE1</accession>
<protein>
    <submittedName>
        <fullName evidence="1">Uncharacterized protein</fullName>
    </submittedName>
</protein>
<reference evidence="1 2" key="1">
    <citation type="submission" date="2016-10" db="EMBL/GenBank/DDBJ databases">
        <authorList>
            <person name="de Groot N.N."/>
        </authorList>
    </citation>
    <scope>NUCLEOTIDE SEQUENCE [LARGE SCALE GENOMIC DNA]</scope>
    <source>
        <strain evidence="1 2">DSM 19547</strain>
    </source>
</reference>
<keyword evidence="2" id="KW-1185">Reference proteome</keyword>
<dbReference type="STRING" id="441119.SAMN04488047_12520"/>
<dbReference type="AlphaFoldDB" id="A0A1I5UYE1"/>
<sequence length="211" mass="23045">MFLKRHREMTKLHNDRVSALVLVSPGSLFGSAEFSLGRGAARDSQALIGYEVESHEGHLIVIDGFLSDEISDDFEEKIERGLVQAQRAGLVASRIWACDSGAEPFDGWKGLSHGGAPVEFPDQMIAAQCVGSWLGSSGARVTGAWATHDDTGGCVNLVRDALNRTLLRSHATICWSALFSEENLPEDNIEELSEDSDQLSFWKPPCVSSRR</sequence>
<gene>
    <name evidence="1" type="ORF">SAMN04488047_12520</name>
</gene>
<name>A0A1I5UYE1_9RHOB</name>